<dbReference type="Proteomes" id="UP000774326">
    <property type="component" value="Unassembled WGS sequence"/>
</dbReference>
<evidence type="ECO:0000313" key="2">
    <source>
        <dbReference type="EMBL" id="KAH3682224.1"/>
    </source>
</evidence>
<reference evidence="2" key="2">
    <citation type="submission" date="2021-01" db="EMBL/GenBank/DDBJ databases">
        <authorList>
            <person name="Schikora-Tamarit M.A."/>
        </authorList>
    </citation>
    <scope>NUCLEOTIDE SEQUENCE</scope>
    <source>
        <strain evidence="2">CBS2887</strain>
    </source>
</reference>
<accession>A0A9P8Q3K6</accession>
<dbReference type="AlphaFoldDB" id="A0A9P8Q3K6"/>
<feature type="compositionally biased region" description="Polar residues" evidence="1">
    <location>
        <begin position="55"/>
        <end position="66"/>
    </location>
</feature>
<evidence type="ECO:0000256" key="1">
    <source>
        <dbReference type="SAM" id="MobiDB-lite"/>
    </source>
</evidence>
<proteinExistence type="predicted"/>
<evidence type="ECO:0000313" key="3">
    <source>
        <dbReference type="Proteomes" id="UP000774326"/>
    </source>
</evidence>
<name>A0A9P8Q3K6_WICPI</name>
<keyword evidence="3" id="KW-1185">Reference proteome</keyword>
<protein>
    <submittedName>
        <fullName evidence="2">Uncharacterized protein</fullName>
    </submittedName>
</protein>
<feature type="compositionally biased region" description="Basic and acidic residues" evidence="1">
    <location>
        <begin position="35"/>
        <end position="54"/>
    </location>
</feature>
<comment type="caution">
    <text evidence="2">The sequence shown here is derived from an EMBL/GenBank/DDBJ whole genome shotgun (WGS) entry which is preliminary data.</text>
</comment>
<gene>
    <name evidence="2" type="ORF">WICPIJ_006815</name>
</gene>
<dbReference type="EMBL" id="JAEUBG010003857">
    <property type="protein sequence ID" value="KAH3682224.1"/>
    <property type="molecule type" value="Genomic_DNA"/>
</dbReference>
<reference evidence="2" key="1">
    <citation type="journal article" date="2021" name="Open Biol.">
        <title>Shared evolutionary footprints suggest mitochondrial oxidative damage underlies multiple complex I losses in fungi.</title>
        <authorList>
            <person name="Schikora-Tamarit M.A."/>
            <person name="Marcet-Houben M."/>
            <person name="Nosek J."/>
            <person name="Gabaldon T."/>
        </authorList>
    </citation>
    <scope>NUCLEOTIDE SEQUENCE</scope>
    <source>
        <strain evidence="2">CBS2887</strain>
    </source>
</reference>
<feature type="non-terminal residue" evidence="2">
    <location>
        <position position="1"/>
    </location>
</feature>
<feature type="region of interest" description="Disordered" evidence="1">
    <location>
        <begin position="1"/>
        <end position="85"/>
    </location>
</feature>
<organism evidence="2 3">
    <name type="scientific">Wickerhamomyces pijperi</name>
    <name type="common">Yeast</name>
    <name type="synonym">Pichia pijperi</name>
    <dbReference type="NCBI Taxonomy" id="599730"/>
    <lineage>
        <taxon>Eukaryota</taxon>
        <taxon>Fungi</taxon>
        <taxon>Dikarya</taxon>
        <taxon>Ascomycota</taxon>
        <taxon>Saccharomycotina</taxon>
        <taxon>Saccharomycetes</taxon>
        <taxon>Phaffomycetales</taxon>
        <taxon>Wickerhamomycetaceae</taxon>
        <taxon>Wickerhamomyces</taxon>
    </lineage>
</organism>
<sequence>PHLLEGKSSNGRTRHQGSVGVLTDVEQDTNQWGTHGDHEQRHWSERPVGTHEESISQSLTLDSIVQSLDKGQDQSDNNNDDFSDDILLEEEAWNGKSVALDG</sequence>